<dbReference type="Proteomes" id="UP000283805">
    <property type="component" value="Unassembled WGS sequence"/>
</dbReference>
<keyword evidence="1" id="KW-1133">Transmembrane helix</keyword>
<feature type="transmembrane region" description="Helical" evidence="1">
    <location>
        <begin position="475"/>
        <end position="496"/>
    </location>
</feature>
<feature type="transmembrane region" description="Helical" evidence="1">
    <location>
        <begin position="445"/>
        <end position="463"/>
    </location>
</feature>
<dbReference type="PANTHER" id="PTHR46825:SF12">
    <property type="entry name" value="PENICILLIN-BINDING PROTEIN 4"/>
    <property type="match status" value="1"/>
</dbReference>
<evidence type="ECO:0000256" key="1">
    <source>
        <dbReference type="SAM" id="Phobius"/>
    </source>
</evidence>
<proteinExistence type="predicted"/>
<dbReference type="InterPro" id="IPR050491">
    <property type="entry name" value="AmpC-like"/>
</dbReference>
<keyword evidence="1" id="KW-0812">Transmembrane</keyword>
<dbReference type="OrthoDB" id="111095at2157"/>
<sequence>MTRDTPRREYLALAGANLTGSLAGCLDLGFGGRDGPADSLPKHLNERVPKLLEYYDVPGASIALVKNGEVTWTEAYGEADSENRRPTTTETIFRVASITKSVTAWGVLTLVERGEIGLDDPVERHVTRWELPEAEFDTREVTVRRLLSHTSGLQMGLPDEDQLYAPGEAVPAPEEVLAGKGIESAAEFEQPPGTEFSYSNAGFVLLEILIEEVSGREYETFMREEILEPLGMDDATFTWDEEVASDIATGYYLDGGRAPVFVDPVKAPGGLYATAEDIARFVAAATEGPDGEPPGRGVLEPETLAEIHGPAVETTGLYGYVSDGYGLGHFVETLSGGQRAVWHGGQHTGWLSHYHCVPVTGDGIVVLTNSERSQRLLGEVAGAWAEAQGLSSVAMSRTYSRMATGLKATIGVAGLATAGLIWRLGRGLRAGEREFHPLARWDVKWRAGLGAIGFVVAGLWWGLGSEVLPALLPVLANWMEFALTAFVILVVLTVLFPRSKEDDS</sequence>
<dbReference type="InterPro" id="IPR001466">
    <property type="entry name" value="Beta-lactam-related"/>
</dbReference>
<keyword evidence="1" id="KW-0472">Membrane</keyword>
<dbReference type="PROSITE" id="PS51257">
    <property type="entry name" value="PROKAR_LIPOPROTEIN"/>
    <property type="match status" value="1"/>
</dbReference>
<reference evidence="3 4" key="1">
    <citation type="submission" date="2018-09" db="EMBL/GenBank/DDBJ databases">
        <title>Genomic Encyclopedia of Archaeal and Bacterial Type Strains, Phase II (KMG-II): from individual species to whole genera.</title>
        <authorList>
            <person name="Goeker M."/>
        </authorList>
    </citation>
    <scope>NUCLEOTIDE SEQUENCE [LARGE SCALE GENOMIC DNA]</scope>
    <source>
        <strain evidence="3 4">DSM 13151</strain>
    </source>
</reference>
<protein>
    <submittedName>
        <fullName evidence="3">CubicO group peptidase (Beta-lactamase class C family)</fullName>
    </submittedName>
</protein>
<dbReference type="PANTHER" id="PTHR46825">
    <property type="entry name" value="D-ALANYL-D-ALANINE-CARBOXYPEPTIDASE/ENDOPEPTIDASE AMPH"/>
    <property type="match status" value="1"/>
</dbReference>
<evidence type="ECO:0000313" key="3">
    <source>
        <dbReference type="EMBL" id="RKD89271.1"/>
    </source>
</evidence>
<gene>
    <name evidence="3" type="ORF">ATJ93_4104</name>
</gene>
<dbReference type="SUPFAM" id="SSF56601">
    <property type="entry name" value="beta-lactamase/transpeptidase-like"/>
    <property type="match status" value="1"/>
</dbReference>
<dbReference type="RefSeq" id="WP_120246411.1">
    <property type="nucleotide sequence ID" value="NZ_RAPO01000004.1"/>
</dbReference>
<dbReference type="AlphaFoldDB" id="A0A419W1B9"/>
<feature type="transmembrane region" description="Helical" evidence="1">
    <location>
        <begin position="405"/>
        <end position="424"/>
    </location>
</feature>
<dbReference type="EMBL" id="RAPO01000004">
    <property type="protein sequence ID" value="RKD89271.1"/>
    <property type="molecule type" value="Genomic_DNA"/>
</dbReference>
<keyword evidence="4" id="KW-1185">Reference proteome</keyword>
<dbReference type="InterPro" id="IPR012338">
    <property type="entry name" value="Beta-lactam/transpept-like"/>
</dbReference>
<accession>A0A419W1B9</accession>
<feature type="domain" description="Beta-lactamase-related" evidence="2">
    <location>
        <begin position="47"/>
        <end position="375"/>
    </location>
</feature>
<dbReference type="Pfam" id="PF00144">
    <property type="entry name" value="Beta-lactamase"/>
    <property type="match status" value="1"/>
</dbReference>
<evidence type="ECO:0000259" key="2">
    <source>
        <dbReference type="Pfam" id="PF00144"/>
    </source>
</evidence>
<name>A0A419W1B9_9EURY</name>
<comment type="caution">
    <text evidence="3">The sequence shown here is derived from an EMBL/GenBank/DDBJ whole genome shotgun (WGS) entry which is preliminary data.</text>
</comment>
<dbReference type="Gene3D" id="3.40.710.10">
    <property type="entry name" value="DD-peptidase/beta-lactamase superfamily"/>
    <property type="match status" value="1"/>
</dbReference>
<organism evidence="3 4">
    <name type="scientific">Halopiger aswanensis</name>
    <dbReference type="NCBI Taxonomy" id="148449"/>
    <lineage>
        <taxon>Archaea</taxon>
        <taxon>Methanobacteriati</taxon>
        <taxon>Methanobacteriota</taxon>
        <taxon>Stenosarchaea group</taxon>
        <taxon>Halobacteria</taxon>
        <taxon>Halobacteriales</taxon>
        <taxon>Natrialbaceae</taxon>
        <taxon>Halopiger</taxon>
    </lineage>
</organism>
<evidence type="ECO:0000313" key="4">
    <source>
        <dbReference type="Proteomes" id="UP000283805"/>
    </source>
</evidence>